<dbReference type="Gene3D" id="2.60.120.10">
    <property type="entry name" value="Jelly Rolls"/>
    <property type="match status" value="1"/>
</dbReference>
<dbReference type="Pfam" id="PF07883">
    <property type="entry name" value="Cupin_2"/>
    <property type="match status" value="1"/>
</dbReference>
<evidence type="ECO:0000313" key="3">
    <source>
        <dbReference type="Proteomes" id="UP000192277"/>
    </source>
</evidence>
<protein>
    <submittedName>
        <fullName evidence="2">Cupin</fullName>
    </submittedName>
</protein>
<evidence type="ECO:0000259" key="1">
    <source>
        <dbReference type="Pfam" id="PF07883"/>
    </source>
</evidence>
<accession>A0ABX3NVC5</accession>
<comment type="caution">
    <text evidence="2">The sequence shown here is derived from an EMBL/GenBank/DDBJ whole genome shotgun (WGS) entry which is preliminary data.</text>
</comment>
<keyword evidence="3" id="KW-1185">Reference proteome</keyword>
<dbReference type="EMBL" id="LWBO01000012">
    <property type="protein sequence ID" value="OQP48189.1"/>
    <property type="molecule type" value="Genomic_DNA"/>
</dbReference>
<dbReference type="InterPro" id="IPR025499">
    <property type="entry name" value="KdgF"/>
</dbReference>
<dbReference type="Proteomes" id="UP000192277">
    <property type="component" value="Unassembled WGS sequence"/>
</dbReference>
<name>A0ABX3NVC5_9BACT</name>
<dbReference type="CDD" id="cd02238">
    <property type="entry name" value="cupin_KdgF"/>
    <property type="match status" value="1"/>
</dbReference>
<sequence length="112" mass="12662">MIQSNEFQFEQEIPWEDVGNGITRQIFGYDEKVMLVKAKFVKGGVGAMHQHPHSQVTYVDSGVFEMTIGDVKKIIRKGDGYYVPPNVLHGCVCLEAGMLIDSFSPHREDFLK</sequence>
<feature type="domain" description="Cupin type-2" evidence="1">
    <location>
        <begin position="40"/>
        <end position="93"/>
    </location>
</feature>
<dbReference type="InterPro" id="IPR013096">
    <property type="entry name" value="Cupin_2"/>
</dbReference>
<dbReference type="PANTHER" id="PTHR40112:SF1">
    <property type="entry name" value="H2HPP ISOMERASE"/>
    <property type="match status" value="1"/>
</dbReference>
<dbReference type="RefSeq" id="WP_014221370.1">
    <property type="nucleotide sequence ID" value="NZ_LWBO01000012.1"/>
</dbReference>
<dbReference type="SUPFAM" id="SSF51182">
    <property type="entry name" value="RmlC-like cupins"/>
    <property type="match status" value="1"/>
</dbReference>
<evidence type="ECO:0000313" key="2">
    <source>
        <dbReference type="EMBL" id="OQP48189.1"/>
    </source>
</evidence>
<organism evidence="2 3">
    <name type="scientific">Niastella koreensis</name>
    <dbReference type="NCBI Taxonomy" id="354356"/>
    <lineage>
        <taxon>Bacteria</taxon>
        <taxon>Pseudomonadati</taxon>
        <taxon>Bacteroidota</taxon>
        <taxon>Chitinophagia</taxon>
        <taxon>Chitinophagales</taxon>
        <taxon>Chitinophagaceae</taxon>
        <taxon>Niastella</taxon>
    </lineage>
</organism>
<dbReference type="InterPro" id="IPR011051">
    <property type="entry name" value="RmlC_Cupin_sf"/>
</dbReference>
<reference evidence="2 3" key="1">
    <citation type="submission" date="2016-04" db="EMBL/GenBank/DDBJ databases">
        <authorList>
            <person name="Chen L."/>
            <person name="Zhuang W."/>
            <person name="Wang G."/>
        </authorList>
    </citation>
    <scope>NUCLEOTIDE SEQUENCE [LARGE SCALE GENOMIC DNA]</scope>
    <source>
        <strain evidence="3">GR20</strain>
    </source>
</reference>
<proteinExistence type="predicted"/>
<dbReference type="InterPro" id="IPR014710">
    <property type="entry name" value="RmlC-like_jellyroll"/>
</dbReference>
<dbReference type="PANTHER" id="PTHR40112">
    <property type="entry name" value="H2HPP ISOMERASE"/>
    <property type="match status" value="1"/>
</dbReference>
<dbReference type="PIRSF" id="PIRSF029883">
    <property type="entry name" value="KdgF"/>
    <property type="match status" value="1"/>
</dbReference>
<dbReference type="InterPro" id="IPR052535">
    <property type="entry name" value="Bacilysin_H2HPP_isomerase"/>
</dbReference>
<gene>
    <name evidence="2" type="ORF">A4D02_05570</name>
</gene>